<evidence type="ECO:0000313" key="2">
    <source>
        <dbReference type="Proteomes" id="UP001244297"/>
    </source>
</evidence>
<evidence type="ECO:0000313" key="1">
    <source>
        <dbReference type="EMBL" id="MDN3574718.1"/>
    </source>
</evidence>
<comment type="caution">
    <text evidence="1">The sequence shown here is derived from an EMBL/GenBank/DDBJ whole genome shotgun (WGS) entry which is preliminary data.</text>
</comment>
<dbReference type="EMBL" id="JAUFPT010000114">
    <property type="protein sequence ID" value="MDN3574718.1"/>
    <property type="molecule type" value="Genomic_DNA"/>
</dbReference>
<proteinExistence type="predicted"/>
<accession>A0ABT8AXJ9</accession>
<reference evidence="2" key="1">
    <citation type="journal article" date="2019" name="Int. J. Syst. Evol. Microbiol.">
        <title>The Global Catalogue of Microorganisms (GCM) 10K type strain sequencing project: providing services to taxonomists for standard genome sequencing and annotation.</title>
        <authorList>
            <consortium name="The Broad Institute Genomics Platform"/>
            <consortium name="The Broad Institute Genome Sequencing Center for Infectious Disease"/>
            <person name="Wu L."/>
            <person name="Ma J."/>
        </authorList>
    </citation>
    <scope>NUCLEOTIDE SEQUENCE [LARGE SCALE GENOMIC DNA]</scope>
    <source>
        <strain evidence="2">CECT 7806</strain>
    </source>
</reference>
<dbReference type="Proteomes" id="UP001244297">
    <property type="component" value="Unassembled WGS sequence"/>
</dbReference>
<dbReference type="RefSeq" id="WP_238290890.1">
    <property type="nucleotide sequence ID" value="NZ_BPQS01000029.1"/>
</dbReference>
<protein>
    <submittedName>
        <fullName evidence="1">Uncharacterized protein</fullName>
    </submittedName>
</protein>
<organism evidence="1 2">
    <name type="scientific">Methylobacterium longum</name>
    <dbReference type="NCBI Taxonomy" id="767694"/>
    <lineage>
        <taxon>Bacteria</taxon>
        <taxon>Pseudomonadati</taxon>
        <taxon>Pseudomonadota</taxon>
        <taxon>Alphaproteobacteria</taxon>
        <taxon>Hyphomicrobiales</taxon>
        <taxon>Methylobacteriaceae</taxon>
        <taxon>Methylobacterium</taxon>
    </lineage>
</organism>
<name>A0ABT8AXJ9_9HYPH</name>
<gene>
    <name evidence="1" type="ORF">QWZ18_29505</name>
</gene>
<sequence>MANEAVDQATDRTYFGLTLSQHADRIRKLATERGLTGETFDRVTAKAVEMIPTIKLSDGQR</sequence>
<keyword evidence="2" id="KW-1185">Reference proteome</keyword>